<keyword evidence="7 11" id="KW-0472">Membrane</keyword>
<organism evidence="13 14">
    <name type="scientific">Solanum pinnatisectum</name>
    <name type="common">tansyleaf nightshade</name>
    <dbReference type="NCBI Taxonomy" id="50273"/>
    <lineage>
        <taxon>Eukaryota</taxon>
        <taxon>Viridiplantae</taxon>
        <taxon>Streptophyta</taxon>
        <taxon>Embryophyta</taxon>
        <taxon>Tracheophyta</taxon>
        <taxon>Spermatophyta</taxon>
        <taxon>Magnoliopsida</taxon>
        <taxon>eudicotyledons</taxon>
        <taxon>Gunneridae</taxon>
        <taxon>Pentapetalae</taxon>
        <taxon>asterids</taxon>
        <taxon>lamiids</taxon>
        <taxon>Solanales</taxon>
        <taxon>Solanaceae</taxon>
        <taxon>Solanoideae</taxon>
        <taxon>Solaneae</taxon>
        <taxon>Solanum</taxon>
    </lineage>
</organism>
<dbReference type="Gene3D" id="1.10.510.10">
    <property type="entry name" value="Transferase(Phosphotransferase) domain 1"/>
    <property type="match status" value="1"/>
</dbReference>
<evidence type="ECO:0000256" key="3">
    <source>
        <dbReference type="ARBA" id="ARBA00022692"/>
    </source>
</evidence>
<evidence type="ECO:0000256" key="4">
    <source>
        <dbReference type="ARBA" id="ARBA00022729"/>
    </source>
</evidence>
<dbReference type="Proteomes" id="UP001311915">
    <property type="component" value="Unassembled WGS sequence"/>
</dbReference>
<dbReference type="GO" id="GO:0005524">
    <property type="term" value="F:ATP binding"/>
    <property type="evidence" value="ECO:0007669"/>
    <property type="project" value="InterPro"/>
</dbReference>
<dbReference type="FunFam" id="3.80.10.10:FF:000155">
    <property type="entry name" value="Putative inactive leucine-rich repeat receptor-like protein kinase"/>
    <property type="match status" value="1"/>
</dbReference>
<dbReference type="PROSITE" id="PS50011">
    <property type="entry name" value="PROTEIN_KINASE_DOM"/>
    <property type="match status" value="1"/>
</dbReference>
<dbReference type="GO" id="GO:0016020">
    <property type="term" value="C:membrane"/>
    <property type="evidence" value="ECO:0007669"/>
    <property type="project" value="UniProtKB-SubCell"/>
</dbReference>
<keyword evidence="4" id="KW-0732">Signal</keyword>
<evidence type="ECO:0000256" key="2">
    <source>
        <dbReference type="ARBA" id="ARBA00022614"/>
    </source>
</evidence>
<keyword evidence="14" id="KW-1185">Reference proteome</keyword>
<protein>
    <recommendedName>
        <fullName evidence="12">Protein kinase domain-containing protein</fullName>
    </recommendedName>
</protein>
<evidence type="ECO:0000256" key="5">
    <source>
        <dbReference type="ARBA" id="ARBA00022737"/>
    </source>
</evidence>
<evidence type="ECO:0000259" key="12">
    <source>
        <dbReference type="PROSITE" id="PS50011"/>
    </source>
</evidence>
<dbReference type="EMBL" id="JAWPEI010000001">
    <property type="protein sequence ID" value="KAK4738107.1"/>
    <property type="molecule type" value="Genomic_DNA"/>
</dbReference>
<sequence length="813" mass="90484">MFPLLKAINTLFLTKIKLRRSPENFHLSQELLSQYCGVMGKEMGVEKLLVLFLVLISIRYSEQLQSSQGQTLLRIQHLLNYPTALSSWNNETDFCKIGPSSTVTVVCYDENITQLHIIGRKGTSPLPRKFSIRSFLNALAKLPSLKVLRLVSLGLWGPLPDKLSRLSALEILDLSSNYFHSGLPETVSSLTDLQTLVLDGNRLTGGIPDGLGSLSVLAVLSLKSNSLDGPLPDTLCDLNNLRVLSLSKNNFSGDVPDLSSLQNLQVLELEDNSFGPKFPQTGSKIESIALRNNKFTANIPEKVQSYYQLEHFDISSNNFMGPFPPSLLSLSSITYLNVAGNKLTGMLFEDNPCNTALDFVDLSANLLTGSLPSCLLSSSRNRIVHFSNNCLATGDGTQHPFSFCRNEALAVGVLPQHQRQKHASKVILALIICGSITGGVILVCLTILIVKSFLAKKASAQNTPTRFISEDASSSYTSKLFTDPRYITQAMKLGALSLPSYRIFSLEEIETATNNFDTTTFMGEIPNGQMYRGQMRDGSYVTIRCQIMKRSNTRQNFMHHIELISKLRHQHLVSALGHCFQFYSDDSSVSRIFLVFEYVPNGTLRRWISDKHARRKLTWTQRIAAATGVAKGLQFLHNGIIPGLFSNNLKITDILLDQNLVAKISSYNLPILSENVGKENCLTFPVGYNQREKYEEKLDVYDFGVILLEIITGRPIKTKNDILLLRNQLQVSMMGNGVNVVDVAIRRSSCSSESLRTMVEMCCRCLYEDPLDRPSMEDLLWNLQFAAQVQDDYHSSDASPISPLQPSGQLVIQ</sequence>
<dbReference type="FunFam" id="1.10.510.10:FF:000431">
    <property type="entry name" value="Putative inactive leucine-rich repeat receptor-like protein kinase"/>
    <property type="match status" value="1"/>
</dbReference>
<dbReference type="Pfam" id="PF07714">
    <property type="entry name" value="PK_Tyr_Ser-Thr"/>
    <property type="match status" value="1"/>
</dbReference>
<dbReference type="InterPro" id="IPR001611">
    <property type="entry name" value="Leu-rich_rpt"/>
</dbReference>
<feature type="domain" description="Protein kinase" evidence="12">
    <location>
        <begin position="516"/>
        <end position="785"/>
    </location>
</feature>
<keyword evidence="2" id="KW-0433">Leucine-rich repeat</keyword>
<dbReference type="InterPro" id="IPR011009">
    <property type="entry name" value="Kinase-like_dom_sf"/>
</dbReference>
<dbReference type="Pfam" id="PF00560">
    <property type="entry name" value="LRR_1"/>
    <property type="match status" value="1"/>
</dbReference>
<proteinExistence type="predicted"/>
<dbReference type="InterPro" id="IPR055414">
    <property type="entry name" value="LRR_R13L4/SHOC2-like"/>
</dbReference>
<dbReference type="InterPro" id="IPR050647">
    <property type="entry name" value="Plant_LRR-RLKs"/>
</dbReference>
<keyword evidence="3 11" id="KW-0812">Transmembrane</keyword>
<dbReference type="PANTHER" id="PTHR48056">
    <property type="entry name" value="LRR RECEPTOR-LIKE SERINE/THREONINE-PROTEIN KINASE-RELATED"/>
    <property type="match status" value="1"/>
</dbReference>
<dbReference type="FunFam" id="3.30.200.20:FF:000285">
    <property type="entry name" value="Putative inactive leucine-rich repeat receptor-like protein kinase"/>
    <property type="match status" value="1"/>
</dbReference>
<evidence type="ECO:0000256" key="10">
    <source>
        <dbReference type="SAM" id="MobiDB-lite"/>
    </source>
</evidence>
<feature type="transmembrane region" description="Helical" evidence="11">
    <location>
        <begin position="426"/>
        <end position="450"/>
    </location>
</feature>
<dbReference type="PANTHER" id="PTHR48056:SF74">
    <property type="entry name" value="PROTEIN KINASE DOMAIN-CONTAINING PROTEIN"/>
    <property type="match status" value="1"/>
</dbReference>
<keyword evidence="9" id="KW-0325">Glycoprotein</keyword>
<comment type="subcellular location">
    <subcellularLocation>
        <location evidence="1">Membrane</location>
        <topology evidence="1">Single-pass type I membrane protein</topology>
    </subcellularLocation>
</comment>
<evidence type="ECO:0000313" key="14">
    <source>
        <dbReference type="Proteomes" id="UP001311915"/>
    </source>
</evidence>
<evidence type="ECO:0000313" key="13">
    <source>
        <dbReference type="EMBL" id="KAK4738107.1"/>
    </source>
</evidence>
<evidence type="ECO:0000256" key="7">
    <source>
        <dbReference type="ARBA" id="ARBA00023136"/>
    </source>
</evidence>
<dbReference type="SUPFAM" id="SSF56112">
    <property type="entry name" value="Protein kinase-like (PK-like)"/>
    <property type="match status" value="1"/>
</dbReference>
<keyword evidence="5" id="KW-0677">Repeat</keyword>
<dbReference type="InterPro" id="IPR000719">
    <property type="entry name" value="Prot_kinase_dom"/>
</dbReference>
<gene>
    <name evidence="13" type="ORF">R3W88_001804</name>
</gene>
<evidence type="ECO:0000256" key="8">
    <source>
        <dbReference type="ARBA" id="ARBA00023170"/>
    </source>
</evidence>
<dbReference type="Gene3D" id="3.30.200.20">
    <property type="entry name" value="Phosphorylase Kinase, domain 1"/>
    <property type="match status" value="1"/>
</dbReference>
<feature type="region of interest" description="Disordered" evidence="10">
    <location>
        <begin position="794"/>
        <end position="813"/>
    </location>
</feature>
<evidence type="ECO:0000256" key="11">
    <source>
        <dbReference type="SAM" id="Phobius"/>
    </source>
</evidence>
<feature type="compositionally biased region" description="Polar residues" evidence="10">
    <location>
        <begin position="796"/>
        <end position="813"/>
    </location>
</feature>
<keyword evidence="6 11" id="KW-1133">Transmembrane helix</keyword>
<evidence type="ECO:0000256" key="1">
    <source>
        <dbReference type="ARBA" id="ARBA00004479"/>
    </source>
</evidence>
<name>A0AAV9ML67_9SOLN</name>
<evidence type="ECO:0000256" key="9">
    <source>
        <dbReference type="ARBA" id="ARBA00023180"/>
    </source>
</evidence>
<dbReference type="PROSITE" id="PS51450">
    <property type="entry name" value="LRR"/>
    <property type="match status" value="1"/>
</dbReference>
<comment type="caution">
    <text evidence="13">The sequence shown here is derived from an EMBL/GenBank/DDBJ whole genome shotgun (WGS) entry which is preliminary data.</text>
</comment>
<reference evidence="13 14" key="1">
    <citation type="submission" date="2023-10" db="EMBL/GenBank/DDBJ databases">
        <title>Genome-Wide Identification Analysis in wild type Solanum Pinnatisectum Reveals Some Genes Defensing Phytophthora Infestans.</title>
        <authorList>
            <person name="Sun C."/>
        </authorList>
    </citation>
    <scope>NUCLEOTIDE SEQUENCE [LARGE SCALE GENOMIC DNA]</scope>
    <source>
        <strain evidence="13">LQN</strain>
        <tissue evidence="13">Leaf</tissue>
    </source>
</reference>
<accession>A0AAV9ML67</accession>
<dbReference type="Gene3D" id="3.80.10.10">
    <property type="entry name" value="Ribonuclease Inhibitor"/>
    <property type="match status" value="3"/>
</dbReference>
<evidence type="ECO:0000256" key="6">
    <source>
        <dbReference type="ARBA" id="ARBA00022989"/>
    </source>
</evidence>
<dbReference type="SUPFAM" id="SSF52058">
    <property type="entry name" value="L domain-like"/>
    <property type="match status" value="1"/>
</dbReference>
<dbReference type="GO" id="GO:0033612">
    <property type="term" value="F:receptor serine/threonine kinase binding"/>
    <property type="evidence" value="ECO:0007669"/>
    <property type="project" value="TreeGrafter"/>
</dbReference>
<keyword evidence="8" id="KW-0675">Receptor</keyword>
<dbReference type="Pfam" id="PF23598">
    <property type="entry name" value="LRR_14"/>
    <property type="match status" value="1"/>
</dbReference>
<dbReference type="AlphaFoldDB" id="A0AAV9ML67"/>
<dbReference type="GO" id="GO:0004674">
    <property type="term" value="F:protein serine/threonine kinase activity"/>
    <property type="evidence" value="ECO:0007669"/>
    <property type="project" value="UniProtKB-EC"/>
</dbReference>
<dbReference type="InterPro" id="IPR001245">
    <property type="entry name" value="Ser-Thr/Tyr_kinase_cat_dom"/>
</dbReference>
<dbReference type="InterPro" id="IPR032675">
    <property type="entry name" value="LRR_dom_sf"/>
</dbReference>